<evidence type="ECO:0000313" key="9">
    <source>
        <dbReference type="Proteomes" id="UP000562027"/>
    </source>
</evidence>
<dbReference type="InterPro" id="IPR040523">
    <property type="entry name" value="AsnC_trans_reg2"/>
</dbReference>
<dbReference type="PANTHER" id="PTHR43413">
    <property type="entry name" value="TRANSCRIPTIONAL REGULATOR, ASNC FAMILY"/>
    <property type="match status" value="1"/>
</dbReference>
<accession>A0A840LFZ5</accession>
<reference evidence="8 9" key="1">
    <citation type="submission" date="2020-08" db="EMBL/GenBank/DDBJ databases">
        <title>Functional genomics of gut bacteria from endangered species of beetles.</title>
        <authorList>
            <person name="Carlos-Shanley C."/>
        </authorList>
    </citation>
    <scope>NUCLEOTIDE SEQUENCE [LARGE SCALE GENOMIC DNA]</scope>
    <source>
        <strain evidence="8 9">S00239</strain>
    </source>
</reference>
<evidence type="ECO:0000259" key="6">
    <source>
        <dbReference type="Pfam" id="PF17805"/>
    </source>
</evidence>
<feature type="domain" description="Siroheme decarboxylase AsnC-like ligand binding" evidence="6">
    <location>
        <begin position="71"/>
        <end position="143"/>
    </location>
</feature>
<comment type="similarity">
    <text evidence="3">Belongs to the Ahb/Nir family.</text>
</comment>
<sequence length="344" mass="38112">MPSLLGRAQDQDLLNPWQQRFPLCEQPFAELAKAWGHGDAEAVMARLQRLREQGALSRIGGVWGARAAGAALLCAMAVPPRQLEALAQRVNAMPGVNHNYEREHHFNLWFVITGPDMDCLAQELTALEQHCGLATLRLPMERAYRINLGFDLKDPHGQGCAARGAGLPAQQPSPVAAEERGLAACVEQGLPLLARPYAAWAQALGWPEPRVMDCLRSWLEQGVLRRFGLIVRHHELGFAANAMCVFDVPDEGVDAHAALLARQPGVTLCYRRSRAEQWPYKLYCMVHGRSRAEVLQWLGQARDAAGLQAFPQAVLFSRRRFKQCGPSYFRQPAAALYSEAAQHA</sequence>
<evidence type="ECO:0000256" key="4">
    <source>
        <dbReference type="ARBA" id="ARBA00023471"/>
    </source>
</evidence>
<organism evidence="8 9">
    <name type="scientific">Roseateles oligotrophus</name>
    <dbReference type="NCBI Taxonomy" id="1769250"/>
    <lineage>
        <taxon>Bacteria</taxon>
        <taxon>Pseudomonadati</taxon>
        <taxon>Pseudomonadota</taxon>
        <taxon>Betaproteobacteria</taxon>
        <taxon>Burkholderiales</taxon>
        <taxon>Sphaerotilaceae</taxon>
        <taxon>Roseateles</taxon>
    </lineage>
</organism>
<dbReference type="EMBL" id="JACHLP010000005">
    <property type="protein sequence ID" value="MBB4844217.1"/>
    <property type="molecule type" value="Genomic_DNA"/>
</dbReference>
<dbReference type="PANTHER" id="PTHR43413:SF1">
    <property type="entry name" value="SIROHEME DECARBOXYLASE NIRL SUBUNIT"/>
    <property type="match status" value="1"/>
</dbReference>
<evidence type="ECO:0000259" key="7">
    <source>
        <dbReference type="Pfam" id="PF22451"/>
    </source>
</evidence>
<feature type="domain" description="Siroheme decarboxylase NirL-like HTH" evidence="7">
    <location>
        <begin position="10"/>
        <end position="55"/>
    </location>
</feature>
<evidence type="ECO:0000313" key="8">
    <source>
        <dbReference type="EMBL" id="MBB4844217.1"/>
    </source>
</evidence>
<gene>
    <name evidence="8" type="ORF">HNP55_002753</name>
</gene>
<comment type="caution">
    <text evidence="8">The sequence shown here is derived from an EMBL/GenBank/DDBJ whole genome shotgun (WGS) entry which is preliminary data.</text>
</comment>
<protein>
    <recommendedName>
        <fullName evidence="4">siroheme decarboxylase</fullName>
        <ecNumber evidence="4">4.1.1.111</ecNumber>
    </recommendedName>
</protein>
<comment type="pathway">
    <text evidence="2">Porphyrin-containing compound metabolism.</text>
</comment>
<dbReference type="Pfam" id="PF22451">
    <property type="entry name" value="NirdL-like_HTH"/>
    <property type="match status" value="2"/>
</dbReference>
<keyword evidence="8" id="KW-0238">DNA-binding</keyword>
<dbReference type="InterPro" id="IPR053953">
    <property type="entry name" value="NirdL-like_HTH"/>
</dbReference>
<proteinExistence type="inferred from homology"/>
<keyword evidence="9" id="KW-1185">Reference proteome</keyword>
<evidence type="ECO:0000256" key="1">
    <source>
        <dbReference type="ARBA" id="ARBA00023239"/>
    </source>
</evidence>
<dbReference type="Gene3D" id="3.30.70.3460">
    <property type="match status" value="2"/>
</dbReference>
<evidence type="ECO:0000256" key="2">
    <source>
        <dbReference type="ARBA" id="ARBA00023444"/>
    </source>
</evidence>
<dbReference type="Pfam" id="PF17805">
    <property type="entry name" value="AsnC_trans_reg2"/>
    <property type="match status" value="2"/>
</dbReference>
<dbReference type="InterPro" id="IPR050684">
    <property type="entry name" value="HTH-Siroheme_Decarb"/>
</dbReference>
<evidence type="ECO:0000256" key="3">
    <source>
        <dbReference type="ARBA" id="ARBA00023457"/>
    </source>
</evidence>
<dbReference type="GO" id="GO:0016829">
    <property type="term" value="F:lyase activity"/>
    <property type="evidence" value="ECO:0007669"/>
    <property type="project" value="UniProtKB-KW"/>
</dbReference>
<dbReference type="GO" id="GO:0003677">
    <property type="term" value="F:DNA binding"/>
    <property type="evidence" value="ECO:0007669"/>
    <property type="project" value="UniProtKB-KW"/>
</dbReference>
<comment type="catalytic activity">
    <reaction evidence="5">
        <text>siroheme + 2 H(+) = 12,18-didecarboxysiroheme + 2 CO2</text>
        <dbReference type="Rhea" id="RHEA:19093"/>
        <dbReference type="ChEBI" id="CHEBI:15378"/>
        <dbReference type="ChEBI" id="CHEBI:16526"/>
        <dbReference type="ChEBI" id="CHEBI:60052"/>
        <dbReference type="ChEBI" id="CHEBI:140497"/>
        <dbReference type="EC" id="4.1.1.111"/>
    </reaction>
</comment>
<feature type="domain" description="Siroheme decarboxylase NirL-like HTH" evidence="7">
    <location>
        <begin position="186"/>
        <end position="225"/>
    </location>
</feature>
<dbReference type="EC" id="4.1.1.111" evidence="4"/>
<dbReference type="AlphaFoldDB" id="A0A840LFZ5"/>
<dbReference type="Proteomes" id="UP000562027">
    <property type="component" value="Unassembled WGS sequence"/>
</dbReference>
<name>A0A840LFZ5_9BURK</name>
<keyword evidence="1" id="KW-0456">Lyase</keyword>
<feature type="domain" description="Siroheme decarboxylase AsnC-like ligand binding" evidence="6">
    <location>
        <begin position="236"/>
        <end position="322"/>
    </location>
</feature>
<dbReference type="RefSeq" id="WP_184300281.1">
    <property type="nucleotide sequence ID" value="NZ_JACHLP010000005.1"/>
</dbReference>
<evidence type="ECO:0000256" key="5">
    <source>
        <dbReference type="ARBA" id="ARBA00048470"/>
    </source>
</evidence>